<dbReference type="Proteomes" id="UP000789525">
    <property type="component" value="Unassembled WGS sequence"/>
</dbReference>
<evidence type="ECO:0000313" key="2">
    <source>
        <dbReference type="Proteomes" id="UP000789525"/>
    </source>
</evidence>
<keyword evidence="2" id="KW-1185">Reference proteome</keyword>
<protein>
    <submittedName>
        <fullName evidence="1">2671_t:CDS:1</fullName>
    </submittedName>
</protein>
<proteinExistence type="predicted"/>
<organism evidence="1 2">
    <name type="scientific">Acaulospora colombiana</name>
    <dbReference type="NCBI Taxonomy" id="27376"/>
    <lineage>
        <taxon>Eukaryota</taxon>
        <taxon>Fungi</taxon>
        <taxon>Fungi incertae sedis</taxon>
        <taxon>Mucoromycota</taxon>
        <taxon>Glomeromycotina</taxon>
        <taxon>Glomeromycetes</taxon>
        <taxon>Diversisporales</taxon>
        <taxon>Acaulosporaceae</taxon>
        <taxon>Acaulospora</taxon>
    </lineage>
</organism>
<dbReference type="EMBL" id="CAJVPT010000714">
    <property type="protein sequence ID" value="CAG8448968.1"/>
    <property type="molecule type" value="Genomic_DNA"/>
</dbReference>
<reference evidence="1" key="1">
    <citation type="submission" date="2021-06" db="EMBL/GenBank/DDBJ databases">
        <authorList>
            <person name="Kallberg Y."/>
            <person name="Tangrot J."/>
            <person name="Rosling A."/>
        </authorList>
    </citation>
    <scope>NUCLEOTIDE SEQUENCE</scope>
    <source>
        <strain evidence="1">CL356</strain>
    </source>
</reference>
<gene>
    <name evidence="1" type="ORF">ACOLOM_LOCUS667</name>
</gene>
<sequence length="306" mass="35258">MSGSTKSVICVAVCDRWIGFGIARALLSSQKRDGEYVIRAIGRDMRCMKELEKFGAEVIQIDYDNCETLERACQGCTWMIMISEVEEDRVNMAKTFVNICRKVDVPNLCFLSMLGAEDASEKSLCDFREIERCVESMVNHWTIMRVSEEGVLALPIRSRDRMAPIHFDDLQCVLHHLLFREDGTLIPRMDSEHRKKHYILTGPGTVDGETMVQMLNKVLDRDDGGICFKEITREECEKYLRQACEPENDATTDFIGRLLQRFKQLWFGTPDDKGDEVRNDREEEEQDDTQGPIPPHCLNDIEILFM</sequence>
<accession>A0ACA9K301</accession>
<comment type="caution">
    <text evidence="1">The sequence shown here is derived from an EMBL/GenBank/DDBJ whole genome shotgun (WGS) entry which is preliminary data.</text>
</comment>
<evidence type="ECO:0000313" key="1">
    <source>
        <dbReference type="EMBL" id="CAG8448968.1"/>
    </source>
</evidence>
<name>A0ACA9K301_9GLOM</name>